<evidence type="ECO:0000313" key="5">
    <source>
        <dbReference type="RefSeq" id="XP_025410015.1"/>
    </source>
</evidence>
<evidence type="ECO:0000259" key="1">
    <source>
        <dbReference type="Pfam" id="PF14727"/>
    </source>
</evidence>
<dbReference type="Pfam" id="PF23338">
    <property type="entry name" value="PTHB1_hp"/>
    <property type="match status" value="1"/>
</dbReference>
<dbReference type="AlphaFoldDB" id="A0A8B8FGJ9"/>
<dbReference type="CTD" id="27241"/>
<feature type="domain" description="PTHB1 hairpin" evidence="2">
    <location>
        <begin position="630"/>
        <end position="728"/>
    </location>
</feature>
<evidence type="ECO:0000313" key="8">
    <source>
        <dbReference type="RefSeq" id="XP_025410018.1"/>
    </source>
</evidence>
<dbReference type="PANTHER" id="PTHR20991:SF0">
    <property type="entry name" value="PROTEIN PTHB1"/>
    <property type="match status" value="1"/>
</dbReference>
<dbReference type="RefSeq" id="XP_025410016.1">
    <property type="nucleotide sequence ID" value="XM_025554231.1"/>
</dbReference>
<dbReference type="RefSeq" id="XP_025410014.1">
    <property type="nucleotide sequence ID" value="XM_025554229.1"/>
</dbReference>
<dbReference type="GeneID" id="112683283"/>
<dbReference type="RefSeq" id="XP_025410017.1">
    <property type="nucleotide sequence ID" value="XM_025554232.1"/>
</dbReference>
<dbReference type="GO" id="GO:0016020">
    <property type="term" value="C:membrane"/>
    <property type="evidence" value="ECO:0007669"/>
    <property type="project" value="TreeGrafter"/>
</dbReference>
<dbReference type="InterPro" id="IPR026511">
    <property type="entry name" value="PTHB1"/>
</dbReference>
<name>A0A8B8FGJ9_9HEMI</name>
<dbReference type="Pfam" id="PF14727">
    <property type="entry name" value="PHTB1_N"/>
    <property type="match status" value="1"/>
</dbReference>
<dbReference type="RefSeq" id="XP_025410018.1">
    <property type="nucleotide sequence ID" value="XM_025554233.1"/>
</dbReference>
<evidence type="ECO:0000259" key="2">
    <source>
        <dbReference type="Pfam" id="PF23338"/>
    </source>
</evidence>
<keyword evidence="3" id="KW-1185">Reference proteome</keyword>
<dbReference type="Proteomes" id="UP000694846">
    <property type="component" value="Unplaced"/>
</dbReference>
<accession>A0A8B8FGJ9</accession>
<evidence type="ECO:0000313" key="7">
    <source>
        <dbReference type="RefSeq" id="XP_025410017.1"/>
    </source>
</evidence>
<evidence type="ECO:0000313" key="6">
    <source>
        <dbReference type="RefSeq" id="XP_025410016.1"/>
    </source>
</evidence>
<dbReference type="PANTHER" id="PTHR20991">
    <property type="entry name" value="PARATHYROID HORMONE-RESPONSIVE B1 GENE"/>
    <property type="match status" value="1"/>
</dbReference>
<reference evidence="4 5" key="1">
    <citation type="submission" date="2025-04" db="UniProtKB">
        <authorList>
            <consortium name="RefSeq"/>
        </authorList>
    </citation>
    <scope>IDENTIFICATION</scope>
    <source>
        <tissue evidence="4 5">Whole body</tissue>
    </source>
</reference>
<proteinExistence type="predicted"/>
<dbReference type="GO" id="GO:0060271">
    <property type="term" value="P:cilium assembly"/>
    <property type="evidence" value="ECO:0007669"/>
    <property type="project" value="TreeGrafter"/>
</dbReference>
<protein>
    <submittedName>
        <fullName evidence="4 5">Protein PTHB1 isoform X1</fullName>
    </submittedName>
</protein>
<dbReference type="InterPro" id="IPR028073">
    <property type="entry name" value="PHTB1_N_dom"/>
</dbReference>
<dbReference type="RefSeq" id="XP_025410015.1">
    <property type="nucleotide sequence ID" value="XM_025554230.1"/>
</dbReference>
<dbReference type="InterPro" id="IPR055363">
    <property type="entry name" value="PTHB1_hp_dom"/>
</dbReference>
<feature type="domain" description="PTHB1 N-terminal" evidence="1">
    <location>
        <begin position="1"/>
        <end position="374"/>
    </location>
</feature>
<evidence type="ECO:0000313" key="4">
    <source>
        <dbReference type="RefSeq" id="XP_025410014.1"/>
    </source>
</evidence>
<dbReference type="OrthoDB" id="10262646at2759"/>
<sequence length="827" mass="93178">MSLFKVRDCWSTECGRGTETFGCDGLVVDDLFGAGEDNVILGSLDGVLRVYGMHAAPTAADLHYSPSDLLVEVQTDSPVLQVCTGKFVRSVDSRAERSIRVGSRVLGAKRSCSPNKYIAVLHPFSLVVHGVNRIAGSTDHGDQYVLETMYEHKFERSAYQVIAGPFGGGTGSRDFLCVMSLDGAVSVYEQQAFGFRTALPNYLHPFPMKYVRSADAFITLNADFCLVCYKYQELADPSQKQKCPVWSCTLGETVCDIQTAEITPSATTIHVLGERNYYCFQGNGVLWFTKRLQYTPCCFHPYILGDHSEVKTMCMIVSDTDTVLIYEQTKLRWSAKLFYRPCIIARASFKALQGCLVLLSETGDLRFCYLGTEPMIFMAPERPPEDYKDTKNQLVQLKKELQNMSLRDEADTLPLLKLNTRILSVRSEGPRKLCNVEVDVTPSLAISTVQITFQTITPLVILPKVVHLKDLTETMTIRALAHRDDDDSESVVSSMECTTYAYYSTASDELGVVQQIVRLPLSLAYESHPTPPSDFSWSAKIVVDETPVALRTLFNEFVDSSPSELCFRAIPGFNAKYVWVTAVPAIRSYEIRSSGSEYANVVFEEILFRHKEYYKSKACTVRCDKNEILVAELYRIIEEHVVLKEKLQFVEDETSLLCSQYRVIQKCLFNKLKENTVQSVSGLSILIDDTHESLMEKTSETKLIQKELKVKFSDLLSVTRLLVNMLSLCSKNDTILEEFKETVVYSTENQNWEDIVLQSLSYLIGNKITLNVHNDVPAHLIMSLKTLIDFEIKRITTVNDEVPNKLKIENSRGAVSPIPESEEDFYT</sequence>
<dbReference type="GO" id="GO:0034464">
    <property type="term" value="C:BBSome"/>
    <property type="evidence" value="ECO:0007669"/>
    <property type="project" value="InterPro"/>
</dbReference>
<evidence type="ECO:0000313" key="3">
    <source>
        <dbReference type="Proteomes" id="UP000694846"/>
    </source>
</evidence>
<gene>
    <name evidence="4 5 6 7 8" type="primary">LOC112683283</name>
</gene>
<organism evidence="3 4">
    <name type="scientific">Sipha flava</name>
    <name type="common">yellow sugarcane aphid</name>
    <dbReference type="NCBI Taxonomy" id="143950"/>
    <lineage>
        <taxon>Eukaryota</taxon>
        <taxon>Metazoa</taxon>
        <taxon>Ecdysozoa</taxon>
        <taxon>Arthropoda</taxon>
        <taxon>Hexapoda</taxon>
        <taxon>Insecta</taxon>
        <taxon>Pterygota</taxon>
        <taxon>Neoptera</taxon>
        <taxon>Paraneoptera</taxon>
        <taxon>Hemiptera</taxon>
        <taxon>Sternorrhyncha</taxon>
        <taxon>Aphidomorpha</taxon>
        <taxon>Aphidoidea</taxon>
        <taxon>Aphididae</taxon>
        <taxon>Sipha</taxon>
    </lineage>
</organism>